<evidence type="ECO:0000259" key="6">
    <source>
        <dbReference type="PROSITE" id="PS50897"/>
    </source>
</evidence>
<dbReference type="GO" id="GO:0034657">
    <property type="term" value="C:GID complex"/>
    <property type="evidence" value="ECO:0007669"/>
    <property type="project" value="TreeGrafter"/>
</dbReference>
<feature type="repeat" description="WD" evidence="4">
    <location>
        <begin position="574"/>
        <end position="609"/>
    </location>
</feature>
<keyword evidence="2" id="KW-0677">Repeat</keyword>
<dbReference type="InterPro" id="IPR020472">
    <property type="entry name" value="WD40_PAC1"/>
</dbReference>
<dbReference type="Proteomes" id="UP000245591">
    <property type="component" value="Unassembled WGS sequence"/>
</dbReference>
<organism evidence="7 8">
    <name type="scientific">Smittium angustum</name>
    <dbReference type="NCBI Taxonomy" id="133377"/>
    <lineage>
        <taxon>Eukaryota</taxon>
        <taxon>Fungi</taxon>
        <taxon>Fungi incertae sedis</taxon>
        <taxon>Zoopagomycota</taxon>
        <taxon>Kickxellomycotina</taxon>
        <taxon>Harpellomycetes</taxon>
        <taxon>Harpellales</taxon>
        <taxon>Legeriomycetaceae</taxon>
        <taxon>Smittium</taxon>
    </lineage>
</organism>
<dbReference type="AlphaFoldDB" id="A0A2U1J0Y5"/>
<dbReference type="Pfam" id="PF21889">
    <property type="entry name" value="TPR1-like_2nd"/>
    <property type="match status" value="1"/>
</dbReference>
<name>A0A2U1J0Y5_SMIAN</name>
<dbReference type="InterPro" id="IPR054080">
    <property type="entry name" value="TPR1-like_2nd"/>
</dbReference>
<dbReference type="GO" id="GO:0043161">
    <property type="term" value="P:proteasome-mediated ubiquitin-dependent protein catabolic process"/>
    <property type="evidence" value="ECO:0007669"/>
    <property type="project" value="TreeGrafter"/>
</dbReference>
<reference evidence="7 8" key="1">
    <citation type="journal article" date="2018" name="MBio">
        <title>Comparative Genomics Reveals the Core Gene Toolbox for the Fungus-Insect Symbiosis.</title>
        <authorList>
            <person name="Wang Y."/>
            <person name="Stata M."/>
            <person name="Wang W."/>
            <person name="Stajich J.E."/>
            <person name="White M.M."/>
            <person name="Moncalvo J.M."/>
        </authorList>
    </citation>
    <scope>NUCLEOTIDE SEQUENCE [LARGE SCALE GENOMIC DNA]</scope>
    <source>
        <strain evidence="7 8">AUS-126-30</strain>
    </source>
</reference>
<keyword evidence="1 4" id="KW-0853">WD repeat</keyword>
<dbReference type="InterPro" id="IPR006595">
    <property type="entry name" value="CTLH_C"/>
</dbReference>
<dbReference type="InterPro" id="IPR009400">
    <property type="entry name" value="TFIIH_TTDA/Tfb5"/>
</dbReference>
<dbReference type="SUPFAM" id="SSF142897">
    <property type="entry name" value="TFB5-like"/>
    <property type="match status" value="1"/>
</dbReference>
<feature type="region of interest" description="Disordered" evidence="5">
    <location>
        <begin position="1"/>
        <end position="113"/>
    </location>
</feature>
<evidence type="ECO:0000256" key="3">
    <source>
        <dbReference type="ARBA" id="ARBA00033339"/>
    </source>
</evidence>
<dbReference type="InterPro" id="IPR006594">
    <property type="entry name" value="LisH"/>
</dbReference>
<dbReference type="PROSITE" id="PS50082">
    <property type="entry name" value="WD_REPEATS_2"/>
    <property type="match status" value="4"/>
</dbReference>
<accession>A0A2U1J0Y5</accession>
<dbReference type="InterPro" id="IPR015943">
    <property type="entry name" value="WD40/YVTN_repeat-like_dom_sf"/>
</dbReference>
<dbReference type="PRINTS" id="PR00320">
    <property type="entry name" value="GPROTEINBRPT"/>
</dbReference>
<evidence type="ECO:0000256" key="5">
    <source>
        <dbReference type="SAM" id="MobiDB-lite"/>
    </source>
</evidence>
<dbReference type="Pfam" id="PF06331">
    <property type="entry name" value="Tfb5"/>
    <property type="match status" value="1"/>
</dbReference>
<dbReference type="PROSITE" id="PS50294">
    <property type="entry name" value="WD_REPEATS_REGION"/>
    <property type="match status" value="3"/>
</dbReference>
<feature type="compositionally biased region" description="Low complexity" evidence="5">
    <location>
        <begin position="60"/>
        <end position="74"/>
    </location>
</feature>
<evidence type="ECO:0000256" key="1">
    <source>
        <dbReference type="ARBA" id="ARBA00022574"/>
    </source>
</evidence>
<dbReference type="Pfam" id="PF23627">
    <property type="entry name" value="LisH_WDR26"/>
    <property type="match status" value="1"/>
</dbReference>
<dbReference type="InterPro" id="IPR035935">
    <property type="entry name" value="TFB5-like_sf"/>
</dbReference>
<feature type="domain" description="CTLH" evidence="6">
    <location>
        <begin position="150"/>
        <end position="207"/>
    </location>
</feature>
<dbReference type="PROSITE" id="PS50897">
    <property type="entry name" value="CTLH"/>
    <property type="match status" value="1"/>
</dbReference>
<feature type="repeat" description="WD" evidence="4">
    <location>
        <begin position="365"/>
        <end position="406"/>
    </location>
</feature>
<dbReference type="GO" id="GO:0006289">
    <property type="term" value="P:nucleotide-excision repair"/>
    <property type="evidence" value="ECO:0007669"/>
    <property type="project" value="InterPro"/>
</dbReference>
<dbReference type="PANTHER" id="PTHR22838:SF0">
    <property type="entry name" value="WD REPEAT-CONTAINING PROTEIN 26"/>
    <property type="match status" value="1"/>
</dbReference>
<evidence type="ECO:0000313" key="7">
    <source>
        <dbReference type="EMBL" id="PVZ98740.1"/>
    </source>
</evidence>
<dbReference type="InterPro" id="IPR036322">
    <property type="entry name" value="WD40_repeat_dom_sf"/>
</dbReference>
<dbReference type="GO" id="GO:0000439">
    <property type="term" value="C:transcription factor TFIIH core complex"/>
    <property type="evidence" value="ECO:0007669"/>
    <property type="project" value="InterPro"/>
</dbReference>
<feature type="compositionally biased region" description="Polar residues" evidence="5">
    <location>
        <begin position="48"/>
        <end position="59"/>
    </location>
</feature>
<dbReference type="Gene3D" id="2.130.10.10">
    <property type="entry name" value="YVTN repeat-like/Quinoprotein amine dehydrogenase"/>
    <property type="match status" value="1"/>
</dbReference>
<dbReference type="SMART" id="SM01395">
    <property type="entry name" value="Tbf5"/>
    <property type="match status" value="1"/>
</dbReference>
<dbReference type="EMBL" id="MBFU01000514">
    <property type="protein sequence ID" value="PVZ98740.1"/>
    <property type="molecule type" value="Genomic_DNA"/>
</dbReference>
<comment type="caution">
    <text evidence="7">The sequence shown here is derived from an EMBL/GenBank/DDBJ whole genome shotgun (WGS) entry which is preliminary data.</text>
</comment>
<dbReference type="Pfam" id="PF00400">
    <property type="entry name" value="WD40"/>
    <property type="match status" value="4"/>
</dbReference>
<dbReference type="SMART" id="SM00320">
    <property type="entry name" value="WD40"/>
    <property type="match status" value="7"/>
</dbReference>
<evidence type="ECO:0000313" key="8">
    <source>
        <dbReference type="Proteomes" id="UP000245591"/>
    </source>
</evidence>
<feature type="compositionally biased region" description="Low complexity" evidence="5">
    <location>
        <begin position="90"/>
        <end position="105"/>
    </location>
</feature>
<sequence>MSINNSKSSPNNSDQDSKPSLTSQTQTLSSTQNIIAQTPSKRKLPSDSPISTADSLTPISKSSQQHLSSTSLSTKRPKIEIQPLSSEMIPENSTSSLPSSSKSHPIPSPKTLPPKYKEEEIVRIILQQLSDLGYTSTLQKLQEESNHKLESEIVTEFRTGIIEGDWRNAELCLNKMNIKSKHKHQSILFYIKKQQYLEALSSGKYKTAIKILQNELSTLNFHHKSLHQLTRLMLCTTTAEITEHIGWLGNIKDSRQALLDSLHEFIPSDIMLAPHRLQTLFDQALEYQKSSCIYHVSDGKNTLYFDHTCKHKPQFSEKPSKIMFSHDDEVWFVVFSNNGKYLASGSKDSTIIIWETENFDKYLTLKGHNNAISCLSWSSDDSKLLSASNDMIIRIWDIKTGACLKEIDKHTEFVTAAQWLPDGKSFVSGGLDKQLLLWSSDGQLLKQWISPRVHDLKVSSDGKTVVVADNENSIHIYNFVSLEPIKILKETSNVLSIFLASDCEHLLVGTQNNQLHMWNLLTSSVVQSYDGYKQGSFVTRCGLGGVNESVVYCGSADGNIHLWSRNSGMTIQVLEGHVSNVNCCSFYYYNNKHQVLATAGDDHSIRIWEQPQATNDPTAKQILLVLNEKKNFIIEDLDETHVFVESSAVQMIKSALDSVLDENTYKVDITIT</sequence>
<dbReference type="PROSITE" id="PS50896">
    <property type="entry name" value="LISH"/>
    <property type="match status" value="1"/>
</dbReference>
<dbReference type="PROSITE" id="PS00678">
    <property type="entry name" value="WD_REPEATS_1"/>
    <property type="match status" value="2"/>
</dbReference>
<dbReference type="SMART" id="SM00668">
    <property type="entry name" value="CTLH"/>
    <property type="match status" value="1"/>
</dbReference>
<evidence type="ECO:0000256" key="4">
    <source>
        <dbReference type="PROSITE-ProRule" id="PRU00221"/>
    </source>
</evidence>
<proteinExistence type="predicted"/>
<dbReference type="GO" id="GO:0006367">
    <property type="term" value="P:transcription initiation at RNA polymerase II promoter"/>
    <property type="evidence" value="ECO:0007669"/>
    <property type="project" value="InterPro"/>
</dbReference>
<protein>
    <recommendedName>
        <fullName evidence="3">RNA polymerase II transcription factor B subunit 5</fullName>
    </recommendedName>
</protein>
<dbReference type="InterPro" id="IPR051350">
    <property type="entry name" value="WD_repeat-ST_regulator"/>
</dbReference>
<dbReference type="InterPro" id="IPR001680">
    <property type="entry name" value="WD40_rpt"/>
</dbReference>
<keyword evidence="8" id="KW-1185">Reference proteome</keyword>
<dbReference type="InterPro" id="IPR019775">
    <property type="entry name" value="WD40_repeat_CS"/>
</dbReference>
<evidence type="ECO:0000256" key="2">
    <source>
        <dbReference type="ARBA" id="ARBA00022737"/>
    </source>
</evidence>
<feature type="compositionally biased region" description="Low complexity" evidence="5">
    <location>
        <begin position="1"/>
        <end position="32"/>
    </location>
</feature>
<dbReference type="SUPFAM" id="SSF50978">
    <property type="entry name" value="WD40 repeat-like"/>
    <property type="match status" value="1"/>
</dbReference>
<dbReference type="PANTHER" id="PTHR22838">
    <property type="entry name" value="WD REPEAT PROTEIN 26-RELATED"/>
    <property type="match status" value="1"/>
</dbReference>
<gene>
    <name evidence="7" type="ORF">BB558_005249</name>
</gene>
<feature type="repeat" description="WD" evidence="4">
    <location>
        <begin position="407"/>
        <end position="439"/>
    </location>
</feature>
<feature type="repeat" description="WD" evidence="4">
    <location>
        <begin position="323"/>
        <end position="364"/>
    </location>
</feature>
<dbReference type="CDD" id="cd00200">
    <property type="entry name" value="WD40"/>
    <property type="match status" value="1"/>
</dbReference>
<dbReference type="Gene3D" id="3.30.70.1220">
    <property type="entry name" value="TFB5-like"/>
    <property type="match status" value="1"/>
</dbReference>